<evidence type="ECO:0000256" key="1">
    <source>
        <dbReference type="SAM" id="MobiDB-lite"/>
    </source>
</evidence>
<name>W7T9E5_9STRA</name>
<reference evidence="3 4" key="1">
    <citation type="journal article" date="2014" name="Mol. Plant">
        <title>Chromosome Scale Genome Assembly and Transcriptome Profiling of Nannochloropsis gaditana in Nitrogen Depletion.</title>
        <authorList>
            <person name="Corteggiani Carpinelli E."/>
            <person name="Telatin A."/>
            <person name="Vitulo N."/>
            <person name="Forcato C."/>
            <person name="D'Angelo M."/>
            <person name="Schiavon R."/>
            <person name="Vezzi A."/>
            <person name="Giacometti G.M."/>
            <person name="Morosinotto T."/>
            <person name="Valle G."/>
        </authorList>
    </citation>
    <scope>NUCLEOTIDE SEQUENCE [LARGE SCALE GENOMIC DNA]</scope>
    <source>
        <strain evidence="3 4">B-31</strain>
    </source>
</reference>
<feature type="signal peptide" evidence="2">
    <location>
        <begin position="1"/>
        <end position="20"/>
    </location>
</feature>
<keyword evidence="2" id="KW-0732">Signal</keyword>
<accession>W7T9E5</accession>
<feature type="region of interest" description="Disordered" evidence="1">
    <location>
        <begin position="54"/>
        <end position="85"/>
    </location>
</feature>
<evidence type="ECO:0000313" key="3">
    <source>
        <dbReference type="EMBL" id="EWM20118.1"/>
    </source>
</evidence>
<evidence type="ECO:0000256" key="2">
    <source>
        <dbReference type="SAM" id="SignalP"/>
    </source>
</evidence>
<dbReference type="AlphaFoldDB" id="W7T9E5"/>
<dbReference type="Proteomes" id="UP000019335">
    <property type="component" value="Unassembled WGS sequence"/>
</dbReference>
<keyword evidence="4" id="KW-1185">Reference proteome</keyword>
<feature type="chain" id="PRO_5004900384" description="Secreted protein" evidence="2">
    <location>
        <begin position="21"/>
        <end position="85"/>
    </location>
</feature>
<organism evidence="3 4">
    <name type="scientific">Nannochloropsis gaditana</name>
    <dbReference type="NCBI Taxonomy" id="72520"/>
    <lineage>
        <taxon>Eukaryota</taxon>
        <taxon>Sar</taxon>
        <taxon>Stramenopiles</taxon>
        <taxon>Ochrophyta</taxon>
        <taxon>Eustigmatophyceae</taxon>
        <taxon>Eustigmatales</taxon>
        <taxon>Monodopsidaceae</taxon>
        <taxon>Nannochloropsis</taxon>
    </lineage>
</organism>
<comment type="caution">
    <text evidence="3">The sequence shown here is derived from an EMBL/GenBank/DDBJ whole genome shotgun (WGS) entry which is preliminary data.</text>
</comment>
<dbReference type="EMBL" id="AZIL01003336">
    <property type="protein sequence ID" value="EWM20118.1"/>
    <property type="molecule type" value="Genomic_DNA"/>
</dbReference>
<gene>
    <name evidence="3" type="ORF">Naga_101718g1</name>
</gene>
<proteinExistence type="predicted"/>
<sequence length="85" mass="9098">MGGWWVVLIVCVYITQTGLGAGTSNNIAPCLSSGVQSFRYNPLTHTMTSSLLPTASAPSFDGSPRSAAVKRQGLGWTSRKQGRRR</sequence>
<evidence type="ECO:0000313" key="4">
    <source>
        <dbReference type="Proteomes" id="UP000019335"/>
    </source>
</evidence>
<protein>
    <recommendedName>
        <fullName evidence="5">Secreted protein</fullName>
    </recommendedName>
</protein>
<evidence type="ECO:0008006" key="5">
    <source>
        <dbReference type="Google" id="ProtNLM"/>
    </source>
</evidence>